<proteinExistence type="predicted"/>
<dbReference type="EMBL" id="OW152835">
    <property type="protein sequence ID" value="CAH2056636.1"/>
    <property type="molecule type" value="Genomic_DNA"/>
</dbReference>
<dbReference type="Proteomes" id="UP000837857">
    <property type="component" value="Chromosome 23"/>
</dbReference>
<name>A0ABN8INL5_9NEOP</name>
<evidence type="ECO:0000256" key="1">
    <source>
        <dbReference type="SAM" id="MobiDB-lite"/>
    </source>
</evidence>
<protein>
    <submittedName>
        <fullName evidence="2">Uncharacterized protein</fullName>
    </submittedName>
</protein>
<evidence type="ECO:0000313" key="3">
    <source>
        <dbReference type="Proteomes" id="UP000837857"/>
    </source>
</evidence>
<gene>
    <name evidence="2" type="ORF">IPOD504_LOCUS9808</name>
</gene>
<feature type="compositionally biased region" description="Basic and acidic residues" evidence="1">
    <location>
        <begin position="45"/>
        <end position="65"/>
    </location>
</feature>
<accession>A0ABN8INL5</accession>
<organism evidence="2 3">
    <name type="scientific">Iphiclides podalirius</name>
    <name type="common">scarce swallowtail</name>
    <dbReference type="NCBI Taxonomy" id="110791"/>
    <lineage>
        <taxon>Eukaryota</taxon>
        <taxon>Metazoa</taxon>
        <taxon>Ecdysozoa</taxon>
        <taxon>Arthropoda</taxon>
        <taxon>Hexapoda</taxon>
        <taxon>Insecta</taxon>
        <taxon>Pterygota</taxon>
        <taxon>Neoptera</taxon>
        <taxon>Endopterygota</taxon>
        <taxon>Lepidoptera</taxon>
        <taxon>Glossata</taxon>
        <taxon>Ditrysia</taxon>
        <taxon>Papilionoidea</taxon>
        <taxon>Papilionidae</taxon>
        <taxon>Papilioninae</taxon>
        <taxon>Iphiclides</taxon>
    </lineage>
</organism>
<sequence>MDNIDDTTNKNRLVSREEKYKGRSGDYVLKKLESTEVDTSTNPVLRERQKDWRDNTDQHRFKKNPDSFTSNDNRNINRFENFEVQGNKPPTVSSKQIYTDVDGEQYYVPVTRTKNSATQHSKEKNIAVDYYFSRMSSGEWPFFEDDVSEVSSTNQKAKFKSSEITDHVGKHIFKTDTEGEHRVMQEKQFQIPLKLDNVLKIDLAMKDNKSKVIFRKVKNTIKKDVDILLNAHLNVLKDMVEYDNEGLLHFDWLGSTVDVQSALKKLISLANIMHVRDDVHRSDKELFRYVLFLFKSALKTLIEAEEFSATNDGIHKTYQRLSKRKTLMPIINTKQFEAWREVKKYMREMRNLNIDIYDYLLNQFEYFLIDLSDSLTELHETIKEIAVVTKFKRQRWYQDLKDLYLSPMNKKVSLYLLLHLASSRLFGLIEESAKNGVEENLIDYVRTHKVEVERTREGICLCVKAAEGNK</sequence>
<reference evidence="2" key="1">
    <citation type="submission" date="2022-03" db="EMBL/GenBank/DDBJ databases">
        <authorList>
            <person name="Martin H S."/>
        </authorList>
    </citation>
    <scope>NUCLEOTIDE SEQUENCE</scope>
</reference>
<feature type="compositionally biased region" description="Basic and acidic residues" evidence="1">
    <location>
        <begin position="14"/>
        <end position="34"/>
    </location>
</feature>
<evidence type="ECO:0000313" key="2">
    <source>
        <dbReference type="EMBL" id="CAH2056636.1"/>
    </source>
</evidence>
<keyword evidence="3" id="KW-1185">Reference proteome</keyword>
<feature type="non-terminal residue" evidence="2">
    <location>
        <position position="1"/>
    </location>
</feature>
<feature type="region of interest" description="Disordered" evidence="1">
    <location>
        <begin position="1"/>
        <end position="74"/>
    </location>
</feature>